<organism evidence="1 2">
    <name type="scientific">Phaseolus angularis</name>
    <name type="common">Azuki bean</name>
    <name type="synonym">Vigna angularis</name>
    <dbReference type="NCBI Taxonomy" id="3914"/>
    <lineage>
        <taxon>Eukaryota</taxon>
        <taxon>Viridiplantae</taxon>
        <taxon>Streptophyta</taxon>
        <taxon>Embryophyta</taxon>
        <taxon>Tracheophyta</taxon>
        <taxon>Spermatophyta</taxon>
        <taxon>Magnoliopsida</taxon>
        <taxon>eudicotyledons</taxon>
        <taxon>Gunneridae</taxon>
        <taxon>Pentapetalae</taxon>
        <taxon>rosids</taxon>
        <taxon>fabids</taxon>
        <taxon>Fabales</taxon>
        <taxon>Fabaceae</taxon>
        <taxon>Papilionoideae</taxon>
        <taxon>50 kb inversion clade</taxon>
        <taxon>NPAAA clade</taxon>
        <taxon>indigoferoid/millettioid clade</taxon>
        <taxon>Phaseoleae</taxon>
        <taxon>Vigna</taxon>
    </lineage>
</organism>
<evidence type="ECO:0000313" key="2">
    <source>
        <dbReference type="Proteomes" id="UP000053144"/>
    </source>
</evidence>
<evidence type="ECO:0000313" key="1">
    <source>
        <dbReference type="EMBL" id="KOM38350.1"/>
    </source>
</evidence>
<dbReference type="Gramene" id="KOM38350">
    <property type="protein sequence ID" value="KOM38350"/>
    <property type="gene ID" value="LR48_Vigan03g173200"/>
</dbReference>
<dbReference type="EMBL" id="CM003373">
    <property type="protein sequence ID" value="KOM38350.1"/>
    <property type="molecule type" value="Genomic_DNA"/>
</dbReference>
<dbReference type="Proteomes" id="UP000053144">
    <property type="component" value="Chromosome 3"/>
</dbReference>
<dbReference type="AlphaFoldDB" id="A0A0L9U6D2"/>
<sequence length="260" mass="29065">MLFKSKAHQALEVQEPVIPPLSRTGGCRCYVKPPSRGALMSRNQETHAFAKDSWLNSRLGVGKSASCNFQLPSEADTQSQFQVQQALCHASNTDNYSITIPSMAGLCRDKVLWLTQPYTRVLQRFLPNSEDSCMAHLFGVCMSVGNKRVYEVGSVLYEDELKFCGKRGGVHISRMKERMVERGRCTADGLQLLLLLDRPASRSGRWRLDDAEWMGCTLLFFLLLIDAHEGDEGEEVVKNLEVRGGVVKVVVVKIRATDVI</sequence>
<accession>A0A0L9U6D2</accession>
<name>A0A0L9U6D2_PHAAN</name>
<protein>
    <submittedName>
        <fullName evidence="1">Uncharacterized protein</fullName>
    </submittedName>
</protein>
<dbReference type="AntiFam" id="ANF00039">
    <property type="entry name" value="Antisense to SRP RNA"/>
</dbReference>
<proteinExistence type="predicted"/>
<reference evidence="2" key="1">
    <citation type="journal article" date="2015" name="Proc. Natl. Acad. Sci. U.S.A.">
        <title>Genome sequencing of adzuki bean (Vigna angularis) provides insight into high starch and low fat accumulation and domestication.</title>
        <authorList>
            <person name="Yang K."/>
            <person name="Tian Z."/>
            <person name="Chen C."/>
            <person name="Luo L."/>
            <person name="Zhao B."/>
            <person name="Wang Z."/>
            <person name="Yu L."/>
            <person name="Li Y."/>
            <person name="Sun Y."/>
            <person name="Li W."/>
            <person name="Chen Y."/>
            <person name="Li Y."/>
            <person name="Zhang Y."/>
            <person name="Ai D."/>
            <person name="Zhao J."/>
            <person name="Shang C."/>
            <person name="Ma Y."/>
            <person name="Wu B."/>
            <person name="Wang M."/>
            <person name="Gao L."/>
            <person name="Sun D."/>
            <person name="Zhang P."/>
            <person name="Guo F."/>
            <person name="Wang W."/>
            <person name="Li Y."/>
            <person name="Wang J."/>
            <person name="Varshney R.K."/>
            <person name="Wang J."/>
            <person name="Ling H.Q."/>
            <person name="Wan P."/>
        </authorList>
    </citation>
    <scope>NUCLEOTIDE SEQUENCE</scope>
    <source>
        <strain evidence="2">cv. Jingnong 6</strain>
    </source>
</reference>
<gene>
    <name evidence="1" type="ORF">LR48_Vigan03g173200</name>
</gene>